<dbReference type="PANTHER" id="PTHR33193">
    <property type="entry name" value="DOMAIN PROTEIN, PUTATIVE (DUF3511)-RELATED"/>
    <property type="match status" value="1"/>
</dbReference>
<keyword evidence="2" id="KW-1185">Reference proteome</keyword>
<sequence>MTHQPIGSYFQIYEEENEENWIITTIQLMEVFECGAQVYNNKRQNRDVVRKETGVLTLSSAAAMATYRYHQGSISKLSLGMEKSRSFPEYSSSYAGEFGFHDRSNSYSFNGPCNKGSGFATSNDPELKRKKRIASYNVFTMEGKLKTSVRSSFKWIKTKLSDIRYGV</sequence>
<dbReference type="InterPro" id="IPR021899">
    <property type="entry name" value="DUF3511"/>
</dbReference>
<evidence type="ECO:0000313" key="1">
    <source>
        <dbReference type="EMBL" id="WKA10906.1"/>
    </source>
</evidence>
<name>A0ABY9DWW0_VITVI</name>
<evidence type="ECO:0000313" key="2">
    <source>
        <dbReference type="Proteomes" id="UP001227230"/>
    </source>
</evidence>
<dbReference type="Pfam" id="PF12023">
    <property type="entry name" value="DUF3511"/>
    <property type="match status" value="1"/>
</dbReference>
<proteinExistence type="predicted"/>
<evidence type="ECO:0008006" key="3">
    <source>
        <dbReference type="Google" id="ProtNLM"/>
    </source>
</evidence>
<organism evidence="1 2">
    <name type="scientific">Vitis vinifera</name>
    <name type="common">Grape</name>
    <dbReference type="NCBI Taxonomy" id="29760"/>
    <lineage>
        <taxon>Eukaryota</taxon>
        <taxon>Viridiplantae</taxon>
        <taxon>Streptophyta</taxon>
        <taxon>Embryophyta</taxon>
        <taxon>Tracheophyta</taxon>
        <taxon>Spermatophyta</taxon>
        <taxon>Magnoliopsida</taxon>
        <taxon>eudicotyledons</taxon>
        <taxon>Gunneridae</taxon>
        <taxon>Pentapetalae</taxon>
        <taxon>rosids</taxon>
        <taxon>Vitales</taxon>
        <taxon>Vitaceae</taxon>
        <taxon>Viteae</taxon>
        <taxon>Vitis</taxon>
    </lineage>
</organism>
<reference evidence="1 2" key="1">
    <citation type="journal article" date="2023" name="Hortic Res">
        <title>The complete reference genome for grapevine (Vitis vinifera L.) genetics and breeding.</title>
        <authorList>
            <person name="Shi X."/>
            <person name="Cao S."/>
            <person name="Wang X."/>
            <person name="Huang S."/>
            <person name="Wang Y."/>
            <person name="Liu Z."/>
            <person name="Liu W."/>
            <person name="Leng X."/>
            <person name="Peng Y."/>
            <person name="Wang N."/>
            <person name="Wang Y."/>
            <person name="Ma Z."/>
            <person name="Xu X."/>
            <person name="Zhang F."/>
            <person name="Xue H."/>
            <person name="Zhong H."/>
            <person name="Wang Y."/>
            <person name="Zhang K."/>
            <person name="Velt A."/>
            <person name="Avia K."/>
            <person name="Holtgrawe D."/>
            <person name="Grimplet J."/>
            <person name="Matus J.T."/>
            <person name="Ware D."/>
            <person name="Wu X."/>
            <person name="Wang H."/>
            <person name="Liu C."/>
            <person name="Fang Y."/>
            <person name="Rustenholz C."/>
            <person name="Cheng Z."/>
            <person name="Xiao H."/>
            <person name="Zhou Y."/>
        </authorList>
    </citation>
    <scope>NUCLEOTIDE SEQUENCE [LARGE SCALE GENOMIC DNA]</scope>
    <source>
        <strain evidence="2">cv. Pinot noir / PN40024</strain>
        <tissue evidence="1">Leaf</tissue>
    </source>
</reference>
<dbReference type="EMBL" id="CP126665">
    <property type="protein sequence ID" value="WKA10906.1"/>
    <property type="molecule type" value="Genomic_DNA"/>
</dbReference>
<dbReference type="PANTHER" id="PTHR33193:SF7">
    <property type="entry name" value="OS06G0686600 PROTEIN"/>
    <property type="match status" value="1"/>
</dbReference>
<accession>A0ABY9DWW0</accession>
<protein>
    <recommendedName>
        <fullName evidence="3">DUF4005 domain-containing protein</fullName>
    </recommendedName>
</protein>
<dbReference type="Proteomes" id="UP001227230">
    <property type="component" value="Chromosome 18"/>
</dbReference>
<gene>
    <name evidence="1" type="ORF">VitviT2T_028452</name>
</gene>